<dbReference type="EMBL" id="FOCV01000021">
    <property type="protein sequence ID" value="SEO63867.1"/>
    <property type="molecule type" value="Genomic_DNA"/>
</dbReference>
<comment type="subcellular location">
    <subcellularLocation>
        <location evidence="1">Endomembrane system</location>
        <topology evidence="1">Multi-pass membrane protein</topology>
    </subcellularLocation>
</comment>
<dbReference type="AlphaFoldDB" id="A0A1H8RC69"/>
<reference evidence="8" key="2">
    <citation type="submission" date="2016-10" db="EMBL/GenBank/DDBJ databases">
        <authorList>
            <person name="Wibberg D."/>
        </authorList>
    </citation>
    <scope>NUCLEOTIDE SEQUENCE [LARGE SCALE GENOMIC DNA]</scope>
</reference>
<reference evidence="6" key="1">
    <citation type="submission" date="2016-10" db="EMBL/GenBank/DDBJ databases">
        <authorList>
            <person name="de Groot N.N."/>
        </authorList>
    </citation>
    <scope>NUCLEOTIDE SEQUENCE [LARGE SCALE GENOMIC DNA]</scope>
    <source>
        <strain evidence="6">CCBAU85039</strain>
    </source>
</reference>
<dbReference type="STRING" id="501024.RTCCBAU85039_4247"/>
<evidence type="ECO:0000256" key="1">
    <source>
        <dbReference type="ARBA" id="ARBA00004127"/>
    </source>
</evidence>
<dbReference type="GO" id="GO:0012505">
    <property type="term" value="C:endomembrane system"/>
    <property type="evidence" value="ECO:0007669"/>
    <property type="project" value="UniProtKB-SubCell"/>
</dbReference>
<proteinExistence type="predicted"/>
<feature type="transmembrane region" description="Helical" evidence="5">
    <location>
        <begin position="118"/>
        <end position="136"/>
    </location>
</feature>
<keyword evidence="7" id="KW-0808">Transferase</keyword>
<evidence type="ECO:0000256" key="4">
    <source>
        <dbReference type="ARBA" id="ARBA00023136"/>
    </source>
</evidence>
<evidence type="ECO:0000256" key="5">
    <source>
        <dbReference type="SAM" id="Phobius"/>
    </source>
</evidence>
<feature type="transmembrane region" description="Helical" evidence="5">
    <location>
        <begin position="188"/>
        <end position="208"/>
    </location>
</feature>
<organism evidence="6 8">
    <name type="scientific">Rhizobium tibeticum</name>
    <dbReference type="NCBI Taxonomy" id="501024"/>
    <lineage>
        <taxon>Bacteria</taxon>
        <taxon>Pseudomonadati</taxon>
        <taxon>Pseudomonadota</taxon>
        <taxon>Alphaproteobacteria</taxon>
        <taxon>Hyphomicrobiales</taxon>
        <taxon>Rhizobiaceae</taxon>
        <taxon>Rhizobium/Agrobacterium group</taxon>
        <taxon>Rhizobium</taxon>
    </lineage>
</organism>
<evidence type="ECO:0000313" key="7">
    <source>
        <dbReference type="EMBL" id="SEO63867.1"/>
    </source>
</evidence>
<dbReference type="InterPro" id="IPR007318">
    <property type="entry name" value="Phopholipid_MeTrfase"/>
</dbReference>
<dbReference type="Pfam" id="PF04191">
    <property type="entry name" value="PEMT"/>
    <property type="match status" value="1"/>
</dbReference>
<evidence type="ECO:0000256" key="2">
    <source>
        <dbReference type="ARBA" id="ARBA00022692"/>
    </source>
</evidence>
<sequence length="248" mass="27100">MKATMIHIGNFFFKYRNQVFPLIIVALFLMSPPPAEIGGSVAAERVKDVIALLIVFCGLALRATVIGYAYIQRGGLKKRVYASDLVTEGMFGVCRNPLYVGNTLVYAGVFLLHGNPTVVIVGIALFVFIYQCIVYAEEAFLEDKFGDAYRAYCADVPRWMLRFSNFAQATHGMVFNVKRVIAKDYSTVSAALLAVLLIEIYRVAGAAHALPLPYISLLGFVIAVVGAATGMVSLLKKRGVFNDPKAIS</sequence>
<dbReference type="PANTHER" id="PTHR12714:SF9">
    <property type="entry name" value="PROTEIN-S-ISOPRENYLCYSTEINE O-METHYLTRANSFERASE"/>
    <property type="match status" value="1"/>
</dbReference>
<accession>A0A1H8RC69</accession>
<dbReference type="OrthoDB" id="9811969at2"/>
<gene>
    <name evidence="6" type="ORF">RTCCBAU85039_4247</name>
    <name evidence="7" type="ORF">SAMN05216228_102136</name>
</gene>
<evidence type="ECO:0000313" key="8">
    <source>
        <dbReference type="Proteomes" id="UP000183063"/>
    </source>
</evidence>
<feature type="transmembrane region" description="Helical" evidence="5">
    <location>
        <begin position="49"/>
        <end position="71"/>
    </location>
</feature>
<keyword evidence="9" id="KW-1185">Reference proteome</keyword>
<dbReference type="Gene3D" id="1.20.120.1630">
    <property type="match status" value="1"/>
</dbReference>
<dbReference type="Proteomes" id="UP000198939">
    <property type="component" value="Unassembled WGS sequence"/>
</dbReference>
<dbReference type="GO" id="GO:0032259">
    <property type="term" value="P:methylation"/>
    <property type="evidence" value="ECO:0007669"/>
    <property type="project" value="UniProtKB-KW"/>
</dbReference>
<dbReference type="PANTHER" id="PTHR12714">
    <property type="entry name" value="PROTEIN-S ISOPRENYLCYSTEINE O-METHYLTRANSFERASE"/>
    <property type="match status" value="1"/>
</dbReference>
<keyword evidence="2 5" id="KW-0812">Transmembrane</keyword>
<dbReference type="Proteomes" id="UP000183063">
    <property type="component" value="Unassembled WGS sequence"/>
</dbReference>
<name>A0A1H8RC69_9HYPH</name>
<keyword evidence="7" id="KW-0489">Methyltransferase</keyword>
<protein>
    <submittedName>
        <fullName evidence="7">Phospholipid methyltransferase</fullName>
    </submittedName>
</protein>
<keyword evidence="4 5" id="KW-0472">Membrane</keyword>
<dbReference type="GO" id="GO:0008168">
    <property type="term" value="F:methyltransferase activity"/>
    <property type="evidence" value="ECO:0007669"/>
    <property type="project" value="UniProtKB-KW"/>
</dbReference>
<reference evidence="7 9" key="3">
    <citation type="submission" date="2016-10" db="EMBL/GenBank/DDBJ databases">
        <authorList>
            <person name="Varghese N."/>
            <person name="Submissions S."/>
        </authorList>
    </citation>
    <scope>NUCLEOTIDE SEQUENCE [LARGE SCALE GENOMIC DNA]</scope>
    <source>
        <strain evidence="7 9">CGMCC 1.7071</strain>
    </source>
</reference>
<evidence type="ECO:0000313" key="6">
    <source>
        <dbReference type="EMBL" id="SEI07448.1"/>
    </source>
</evidence>
<evidence type="ECO:0000256" key="3">
    <source>
        <dbReference type="ARBA" id="ARBA00022989"/>
    </source>
</evidence>
<evidence type="ECO:0000313" key="9">
    <source>
        <dbReference type="Proteomes" id="UP000198939"/>
    </source>
</evidence>
<dbReference type="EMBL" id="FNXB01000024">
    <property type="protein sequence ID" value="SEI07448.1"/>
    <property type="molecule type" value="Genomic_DNA"/>
</dbReference>
<feature type="transmembrane region" description="Helical" evidence="5">
    <location>
        <begin position="214"/>
        <end position="235"/>
    </location>
</feature>
<keyword evidence="3 5" id="KW-1133">Transmembrane helix</keyword>